<evidence type="ECO:0000256" key="4">
    <source>
        <dbReference type="ARBA" id="ARBA00022801"/>
    </source>
</evidence>
<comment type="catalytic activity">
    <reaction evidence="6">
        <text>dUTP + H2O = dUMP + diphosphate + H(+)</text>
        <dbReference type="Rhea" id="RHEA:10248"/>
        <dbReference type="ChEBI" id="CHEBI:15377"/>
        <dbReference type="ChEBI" id="CHEBI:15378"/>
        <dbReference type="ChEBI" id="CHEBI:33019"/>
        <dbReference type="ChEBI" id="CHEBI:61555"/>
        <dbReference type="ChEBI" id="CHEBI:246422"/>
        <dbReference type="EC" id="3.6.1.23"/>
    </reaction>
</comment>
<proteinExistence type="inferred from homology"/>
<dbReference type="InterPro" id="IPR008181">
    <property type="entry name" value="dUTPase"/>
</dbReference>
<organism evidence="8 9">
    <name type="scientific">Vairimorpha necatrix</name>
    <dbReference type="NCBI Taxonomy" id="6039"/>
    <lineage>
        <taxon>Eukaryota</taxon>
        <taxon>Fungi</taxon>
        <taxon>Fungi incertae sedis</taxon>
        <taxon>Microsporidia</taxon>
        <taxon>Nosematidae</taxon>
        <taxon>Vairimorpha</taxon>
    </lineage>
</organism>
<evidence type="ECO:0000256" key="2">
    <source>
        <dbReference type="ARBA" id="ARBA00006581"/>
    </source>
</evidence>
<dbReference type="Gene3D" id="2.70.40.10">
    <property type="match status" value="1"/>
</dbReference>
<keyword evidence="6" id="KW-0479">Metal-binding</keyword>
<dbReference type="InterPro" id="IPR036157">
    <property type="entry name" value="dUTPase-like_sf"/>
</dbReference>
<dbReference type="GeneID" id="90541372"/>
<evidence type="ECO:0000256" key="6">
    <source>
        <dbReference type="RuleBase" id="RU367024"/>
    </source>
</evidence>
<keyword evidence="5 6" id="KW-0546">Nucleotide metabolism</keyword>
<dbReference type="KEGG" id="vnx:VNE69_05148"/>
<evidence type="ECO:0000313" key="8">
    <source>
        <dbReference type="EMBL" id="WUR03559.1"/>
    </source>
</evidence>
<protein>
    <recommendedName>
        <fullName evidence="6">Deoxyuridine 5'-triphosphate nucleotidohydrolase</fullName>
        <shortName evidence="6">dUTPase</shortName>
        <ecNumber evidence="6">3.6.1.23</ecNumber>
    </recommendedName>
    <alternativeName>
        <fullName evidence="6">dUTP pyrophosphatase</fullName>
    </alternativeName>
</protein>
<dbReference type="GO" id="GO:0006226">
    <property type="term" value="P:dUMP biosynthetic process"/>
    <property type="evidence" value="ECO:0007669"/>
    <property type="project" value="UniProtKB-UniRule"/>
</dbReference>
<dbReference type="PANTHER" id="PTHR11241">
    <property type="entry name" value="DEOXYURIDINE 5'-TRIPHOSPHATE NUCLEOTIDOHYDROLASE"/>
    <property type="match status" value="1"/>
</dbReference>
<comment type="subunit">
    <text evidence="3 6">Homotrimer.</text>
</comment>
<comment type="function">
    <text evidence="6">Involved in nucleotide metabolism via production of dUMP, the immediate precursor of thymidine nucleotides, and decreases the intracellular concentration of dUTP so that uracil cannot be incorporated into DNA.</text>
</comment>
<evidence type="ECO:0000259" key="7">
    <source>
        <dbReference type="Pfam" id="PF00692"/>
    </source>
</evidence>
<dbReference type="RefSeq" id="XP_065329704.1">
    <property type="nucleotide sequence ID" value="XM_065473632.1"/>
</dbReference>
<feature type="domain" description="dUTPase-like" evidence="7">
    <location>
        <begin position="14"/>
        <end position="142"/>
    </location>
</feature>
<dbReference type="EMBL" id="CP142730">
    <property type="protein sequence ID" value="WUR03559.1"/>
    <property type="molecule type" value="Genomic_DNA"/>
</dbReference>
<dbReference type="InterPro" id="IPR033704">
    <property type="entry name" value="dUTPase_trimeric"/>
</dbReference>
<dbReference type="EC" id="3.6.1.23" evidence="6"/>
<sequence>MTFSKLKITKLSKSAKIPERHSEGAAGYDISVLESGTINPKEISEIRTGLIFSIPKNHLGIIFGRSGLALKHGLEPINSKILPESNEELKVKILNNSNVPFEYTAGMRIAQMVIIKTCEYNIEEVECLESSTRGDSGFGSTGLH</sequence>
<reference evidence="8" key="1">
    <citation type="journal article" date="2024" name="BMC Genomics">
        <title>Functional annotation of a divergent genome using sequence and structure-based similarity.</title>
        <authorList>
            <person name="Svedberg D."/>
            <person name="Winiger R.R."/>
            <person name="Berg A."/>
            <person name="Sharma H."/>
            <person name="Tellgren-Roth C."/>
            <person name="Debrunner-Vossbrinck B.A."/>
            <person name="Vossbrinck C.R."/>
            <person name="Barandun J."/>
        </authorList>
    </citation>
    <scope>NUCLEOTIDE SEQUENCE</scope>
    <source>
        <strain evidence="8">Illinois isolate</strain>
    </source>
</reference>
<dbReference type="PANTHER" id="PTHR11241:SF0">
    <property type="entry name" value="DEOXYURIDINE 5'-TRIPHOSPHATE NUCLEOTIDOHYDROLASE"/>
    <property type="match status" value="1"/>
</dbReference>
<name>A0AAX4JC32_9MICR</name>
<accession>A0AAX4JC32</accession>
<dbReference type="GO" id="GO:0046081">
    <property type="term" value="P:dUTP catabolic process"/>
    <property type="evidence" value="ECO:0007669"/>
    <property type="project" value="UniProtKB-UniRule"/>
</dbReference>
<keyword evidence="6" id="KW-0460">Magnesium</keyword>
<dbReference type="GO" id="GO:0000287">
    <property type="term" value="F:magnesium ion binding"/>
    <property type="evidence" value="ECO:0007669"/>
    <property type="project" value="UniProtKB-UniRule"/>
</dbReference>
<comment type="similarity">
    <text evidence="2 6">Belongs to the dUTPase family.</text>
</comment>
<dbReference type="AlphaFoldDB" id="A0AAX4JC32"/>
<dbReference type="CDD" id="cd07557">
    <property type="entry name" value="trimeric_dUTPase"/>
    <property type="match status" value="1"/>
</dbReference>
<keyword evidence="9" id="KW-1185">Reference proteome</keyword>
<gene>
    <name evidence="8" type="ORF">VNE69_05148</name>
</gene>
<comment type="pathway">
    <text evidence="1 6">Pyrimidine metabolism; dUMP biosynthesis; dUMP from dCTP (dUTP route): step 2/2.</text>
</comment>
<dbReference type="GO" id="GO:0004170">
    <property type="term" value="F:dUTP diphosphatase activity"/>
    <property type="evidence" value="ECO:0007669"/>
    <property type="project" value="UniProtKB-UniRule"/>
</dbReference>
<evidence type="ECO:0000256" key="3">
    <source>
        <dbReference type="ARBA" id="ARBA00011233"/>
    </source>
</evidence>
<dbReference type="SUPFAM" id="SSF51283">
    <property type="entry name" value="dUTPase-like"/>
    <property type="match status" value="1"/>
</dbReference>
<evidence type="ECO:0000313" key="9">
    <source>
        <dbReference type="Proteomes" id="UP001334084"/>
    </source>
</evidence>
<dbReference type="InterPro" id="IPR029054">
    <property type="entry name" value="dUTPase-like"/>
</dbReference>
<evidence type="ECO:0000256" key="1">
    <source>
        <dbReference type="ARBA" id="ARBA00005142"/>
    </source>
</evidence>
<dbReference type="Proteomes" id="UP001334084">
    <property type="component" value="Chromosome 5"/>
</dbReference>
<dbReference type="NCBIfam" id="NF001862">
    <property type="entry name" value="PRK00601.1"/>
    <property type="match status" value="1"/>
</dbReference>
<evidence type="ECO:0000256" key="5">
    <source>
        <dbReference type="ARBA" id="ARBA00023080"/>
    </source>
</evidence>
<dbReference type="Pfam" id="PF00692">
    <property type="entry name" value="dUTPase"/>
    <property type="match status" value="1"/>
</dbReference>
<keyword evidence="4 6" id="KW-0378">Hydrolase</keyword>
<comment type="cofactor">
    <cofactor evidence="6">
        <name>Mg(2+)</name>
        <dbReference type="ChEBI" id="CHEBI:18420"/>
    </cofactor>
</comment>
<dbReference type="NCBIfam" id="TIGR00576">
    <property type="entry name" value="dut"/>
    <property type="match status" value="1"/>
</dbReference>